<dbReference type="Proteomes" id="UP000000707">
    <property type="component" value="Unassembled WGS sequence"/>
</dbReference>
<accession>G3AXT7</accession>
<dbReference type="Pfam" id="PF02148">
    <property type="entry name" value="zf-UBP"/>
    <property type="match status" value="1"/>
</dbReference>
<dbReference type="PANTHER" id="PTHR24006:SF937">
    <property type="entry name" value="UBIQUITIN CARBOXYL-TERMINAL HYDROLASE"/>
    <property type="match status" value="1"/>
</dbReference>
<dbReference type="GO" id="GO:0016579">
    <property type="term" value="P:protein deubiquitination"/>
    <property type="evidence" value="ECO:0007669"/>
    <property type="project" value="InterPro"/>
</dbReference>
<dbReference type="GO" id="GO:0005634">
    <property type="term" value="C:nucleus"/>
    <property type="evidence" value="ECO:0007669"/>
    <property type="project" value="TreeGrafter"/>
</dbReference>
<dbReference type="PROSITE" id="PS00972">
    <property type="entry name" value="USP_1"/>
    <property type="match status" value="1"/>
</dbReference>
<dbReference type="SMART" id="SM00290">
    <property type="entry name" value="ZnF_UBP"/>
    <property type="match status" value="1"/>
</dbReference>
<dbReference type="Pfam" id="PF00443">
    <property type="entry name" value="UCH"/>
    <property type="match status" value="1"/>
</dbReference>
<dbReference type="InterPro" id="IPR050164">
    <property type="entry name" value="Peptidase_C19"/>
</dbReference>
<dbReference type="InterPro" id="IPR001607">
    <property type="entry name" value="Znf_UBP"/>
</dbReference>
<evidence type="ECO:0000313" key="9">
    <source>
        <dbReference type="EMBL" id="EGV65692.1"/>
    </source>
</evidence>
<dbReference type="STRING" id="590646.G3AXT7"/>
<keyword evidence="3" id="KW-0862">Zinc</keyword>
<dbReference type="eggNOG" id="KOG1867">
    <property type="taxonomic scope" value="Eukaryota"/>
</dbReference>
<dbReference type="EC" id="3.4.19.12" evidence="5"/>
<dbReference type="SUPFAM" id="SSF54001">
    <property type="entry name" value="Cysteine proteinases"/>
    <property type="match status" value="1"/>
</dbReference>
<protein>
    <recommendedName>
        <fullName evidence="5">Ubiquitin carboxyl-terminal hydrolase</fullName>
        <ecNumber evidence="5">3.4.19.12</ecNumber>
    </recommendedName>
</protein>
<reference evidence="9 10" key="1">
    <citation type="journal article" date="2011" name="Proc. Natl. Acad. Sci. U.S.A.">
        <title>Comparative genomics of xylose-fermenting fungi for enhanced biofuel production.</title>
        <authorList>
            <person name="Wohlbach D.J."/>
            <person name="Kuo A."/>
            <person name="Sato T.K."/>
            <person name="Potts K.M."/>
            <person name="Salamov A.A."/>
            <person name="LaButti K.M."/>
            <person name="Sun H."/>
            <person name="Clum A."/>
            <person name="Pangilinan J.L."/>
            <person name="Lindquist E.A."/>
            <person name="Lucas S."/>
            <person name="Lapidus A."/>
            <person name="Jin M."/>
            <person name="Gunawan C."/>
            <person name="Balan V."/>
            <person name="Dale B.E."/>
            <person name="Jeffries T.W."/>
            <person name="Zinkel R."/>
            <person name="Barry K.W."/>
            <person name="Grigoriev I.V."/>
            <person name="Gasch A.P."/>
        </authorList>
    </citation>
    <scope>NUCLEOTIDE SEQUENCE [LARGE SCALE GENOMIC DNA]</scope>
    <source>
        <strain evidence="10">ATCC 10573 / BCRC 21748 / CBS 615 / JCM 9827 / NBRC 10315 / NRRL Y-1498 / VKM Y-70</strain>
    </source>
</reference>
<gene>
    <name evidence="9" type="ORF">CANTEDRAFT_129167</name>
</gene>
<dbReference type="PANTHER" id="PTHR24006">
    <property type="entry name" value="UBIQUITIN CARBOXYL-TERMINAL HYDROLASE"/>
    <property type="match status" value="1"/>
</dbReference>
<evidence type="ECO:0000256" key="2">
    <source>
        <dbReference type="ARBA" id="ARBA00022771"/>
    </source>
</evidence>
<dbReference type="PROSITE" id="PS00973">
    <property type="entry name" value="USP_2"/>
    <property type="match status" value="1"/>
</dbReference>
<evidence type="ECO:0000313" key="10">
    <source>
        <dbReference type="Proteomes" id="UP000000707"/>
    </source>
</evidence>
<dbReference type="PROSITE" id="PS50271">
    <property type="entry name" value="ZF_UBP"/>
    <property type="match status" value="1"/>
</dbReference>
<dbReference type="InterPro" id="IPR028889">
    <property type="entry name" value="USP"/>
</dbReference>
<name>G3AXT7_CANTC</name>
<keyword evidence="5" id="KW-0645">Protease</keyword>
<keyword evidence="10" id="KW-1185">Reference proteome</keyword>
<evidence type="ECO:0000259" key="7">
    <source>
        <dbReference type="PROSITE" id="PS50235"/>
    </source>
</evidence>
<dbReference type="GO" id="GO:0006508">
    <property type="term" value="P:proteolysis"/>
    <property type="evidence" value="ECO:0007669"/>
    <property type="project" value="UniProtKB-KW"/>
</dbReference>
<evidence type="ECO:0000259" key="8">
    <source>
        <dbReference type="PROSITE" id="PS50271"/>
    </source>
</evidence>
<sequence>MFEDLGSCQHIRQVLNSKARENVLITYKQAIKIALLVNKSNNFRLLKDNSSFSADKLIELKLNALKCSNCKLCNFNNNLICLQCPNIGCQINNHGYNHYKLNQHVFAIDSENGLIYCFKCNTYINDKALNDIRNEVRPESSLELPESDDTSDHYDTPEETSIRGLKGFVNFGSTCFISSILQTLIHNPMLKREFFNSDEHYFNCDVSECITCSIDKIFTEFFTSSNNDSFGMTNLLINSWYKNKSLTGYEEQDAHEFWQYLLNEFHKDHMRLKSDMGENDVFGHTYEDCDCITHKHFAGELESLIMCSDCDNTTRTIDPIMDLSLELTNLPDHSTVYDCLNLFTKEETLENYKCQFCNKNSKPKKSLKINKMSSVLSIQLKRFKHNVNSFIKNDIPIRNPLYLNLSDYLSQDSNEGSTNQFYELFALVVHIGSVNTGHYVVLIKTENNQWLKFDDSIITLVPQQEIESINAYLLFYMVHNI</sequence>
<dbReference type="InterPro" id="IPR018200">
    <property type="entry name" value="USP_CS"/>
</dbReference>
<dbReference type="Gene3D" id="3.90.70.10">
    <property type="entry name" value="Cysteine proteinases"/>
    <property type="match status" value="1"/>
</dbReference>
<evidence type="ECO:0000256" key="1">
    <source>
        <dbReference type="ARBA" id="ARBA00022723"/>
    </source>
</evidence>
<comment type="similarity">
    <text evidence="5">Belongs to the peptidase C19 family.</text>
</comment>
<evidence type="ECO:0000256" key="5">
    <source>
        <dbReference type="RuleBase" id="RU366025"/>
    </source>
</evidence>
<dbReference type="Gene3D" id="3.30.40.10">
    <property type="entry name" value="Zinc/RING finger domain, C3HC4 (zinc finger)"/>
    <property type="match status" value="1"/>
</dbReference>
<dbReference type="OrthoDB" id="289038at2759"/>
<keyword evidence="5" id="KW-0833">Ubl conjugation pathway</keyword>
<dbReference type="InterPro" id="IPR038765">
    <property type="entry name" value="Papain-like_cys_pep_sf"/>
</dbReference>
<evidence type="ECO:0000256" key="3">
    <source>
        <dbReference type="ARBA" id="ARBA00022833"/>
    </source>
</evidence>
<dbReference type="GO" id="GO:0008270">
    <property type="term" value="F:zinc ion binding"/>
    <property type="evidence" value="ECO:0007669"/>
    <property type="project" value="UniProtKB-KW"/>
</dbReference>
<dbReference type="PROSITE" id="PS50235">
    <property type="entry name" value="USP_3"/>
    <property type="match status" value="1"/>
</dbReference>
<keyword evidence="5" id="KW-0378">Hydrolase</keyword>
<organism evidence="10">
    <name type="scientific">Candida tenuis (strain ATCC 10573 / BCRC 21748 / CBS 615 / JCM 9827 / NBRC 10315 / NRRL Y-1498 / VKM Y-70)</name>
    <name type="common">Yeast</name>
    <name type="synonym">Yamadazyma tenuis</name>
    <dbReference type="NCBI Taxonomy" id="590646"/>
    <lineage>
        <taxon>Eukaryota</taxon>
        <taxon>Fungi</taxon>
        <taxon>Dikarya</taxon>
        <taxon>Ascomycota</taxon>
        <taxon>Saccharomycotina</taxon>
        <taxon>Pichiomycetes</taxon>
        <taxon>Debaryomycetaceae</taxon>
        <taxon>Yamadazyma</taxon>
    </lineage>
</organism>
<comment type="catalytic activity">
    <reaction evidence="5">
        <text>Thiol-dependent hydrolysis of ester, thioester, amide, peptide and isopeptide bonds formed by the C-terminal Gly of ubiquitin (a 76-residue protein attached to proteins as an intracellular targeting signal).</text>
        <dbReference type="EC" id="3.4.19.12"/>
    </reaction>
</comment>
<dbReference type="GO" id="GO:0004843">
    <property type="term" value="F:cysteine-type deubiquitinase activity"/>
    <property type="evidence" value="ECO:0007669"/>
    <property type="project" value="UniProtKB-UniRule"/>
</dbReference>
<keyword evidence="5" id="KW-0788">Thiol protease</keyword>
<dbReference type="GO" id="GO:0005829">
    <property type="term" value="C:cytosol"/>
    <property type="evidence" value="ECO:0007669"/>
    <property type="project" value="TreeGrafter"/>
</dbReference>
<dbReference type="InterPro" id="IPR001394">
    <property type="entry name" value="Peptidase_C19_UCH"/>
</dbReference>
<dbReference type="InterPro" id="IPR013083">
    <property type="entry name" value="Znf_RING/FYVE/PHD"/>
</dbReference>
<dbReference type="AlphaFoldDB" id="G3AXT7"/>
<feature type="region of interest" description="Disordered" evidence="6">
    <location>
        <begin position="139"/>
        <end position="159"/>
    </location>
</feature>
<feature type="domain" description="UBP-type" evidence="8">
    <location>
        <begin position="49"/>
        <end position="143"/>
    </location>
</feature>
<dbReference type="MEROPS" id="C19.087"/>
<feature type="domain" description="USP" evidence="7">
    <location>
        <begin position="166"/>
        <end position="479"/>
    </location>
</feature>
<keyword evidence="2 4" id="KW-0863">Zinc-finger</keyword>
<evidence type="ECO:0000256" key="4">
    <source>
        <dbReference type="PROSITE-ProRule" id="PRU00502"/>
    </source>
</evidence>
<dbReference type="SUPFAM" id="SSF57850">
    <property type="entry name" value="RING/U-box"/>
    <property type="match status" value="1"/>
</dbReference>
<dbReference type="EMBL" id="GL996512">
    <property type="protein sequence ID" value="EGV65692.1"/>
    <property type="molecule type" value="Genomic_DNA"/>
</dbReference>
<evidence type="ECO:0000256" key="6">
    <source>
        <dbReference type="SAM" id="MobiDB-lite"/>
    </source>
</evidence>
<keyword evidence="1" id="KW-0479">Metal-binding</keyword>
<dbReference type="HOGENOM" id="CLU_008279_11_2_1"/>
<proteinExistence type="inferred from homology"/>